<proteinExistence type="predicted"/>
<feature type="compositionally biased region" description="Polar residues" evidence="1">
    <location>
        <begin position="257"/>
        <end position="266"/>
    </location>
</feature>
<dbReference type="EMBL" id="AQGS01000063">
    <property type="protein sequence ID" value="EPS43907.1"/>
    <property type="molecule type" value="Genomic_DNA"/>
</dbReference>
<keyword evidence="3" id="KW-1185">Reference proteome</keyword>
<dbReference type="OrthoDB" id="5328524at2759"/>
<feature type="region of interest" description="Disordered" evidence="1">
    <location>
        <begin position="15"/>
        <end position="52"/>
    </location>
</feature>
<protein>
    <submittedName>
        <fullName evidence="2">Uncharacterized protein</fullName>
    </submittedName>
</protein>
<reference evidence="2 3" key="1">
    <citation type="journal article" date="2013" name="PLoS Genet.">
        <title>Genomic mechanisms accounting for the adaptation to parasitism in nematode-trapping fungi.</title>
        <authorList>
            <person name="Meerupati T."/>
            <person name="Andersson K.M."/>
            <person name="Friman E."/>
            <person name="Kumar D."/>
            <person name="Tunlid A."/>
            <person name="Ahren D."/>
        </authorList>
    </citation>
    <scope>NUCLEOTIDE SEQUENCE [LARGE SCALE GENOMIC DNA]</scope>
    <source>
        <strain evidence="2 3">CBS 200.50</strain>
    </source>
</reference>
<evidence type="ECO:0000313" key="3">
    <source>
        <dbReference type="Proteomes" id="UP000015100"/>
    </source>
</evidence>
<gene>
    <name evidence="2" type="ORF">H072_2036</name>
</gene>
<feature type="region of interest" description="Disordered" evidence="1">
    <location>
        <begin position="240"/>
        <end position="300"/>
    </location>
</feature>
<evidence type="ECO:0000256" key="1">
    <source>
        <dbReference type="SAM" id="MobiDB-lite"/>
    </source>
</evidence>
<evidence type="ECO:0000313" key="2">
    <source>
        <dbReference type="EMBL" id="EPS43907.1"/>
    </source>
</evidence>
<reference evidence="3" key="2">
    <citation type="submission" date="2013-04" db="EMBL/GenBank/DDBJ databases">
        <title>Genomic mechanisms accounting for the adaptation to parasitism in nematode-trapping fungi.</title>
        <authorList>
            <person name="Ahren D.G."/>
        </authorList>
    </citation>
    <scope>NUCLEOTIDE SEQUENCE [LARGE SCALE GENOMIC DNA]</scope>
    <source>
        <strain evidence="3">CBS 200.50</strain>
    </source>
</reference>
<accession>S8C8E2</accession>
<feature type="region of interest" description="Disordered" evidence="1">
    <location>
        <begin position="183"/>
        <end position="203"/>
    </location>
</feature>
<dbReference type="Proteomes" id="UP000015100">
    <property type="component" value="Unassembled WGS sequence"/>
</dbReference>
<comment type="caution">
    <text evidence="2">The sequence shown here is derived from an EMBL/GenBank/DDBJ whole genome shotgun (WGS) entry which is preliminary data.</text>
</comment>
<feature type="compositionally biased region" description="Polar residues" evidence="1">
    <location>
        <begin position="21"/>
        <end position="42"/>
    </location>
</feature>
<organism evidence="2 3">
    <name type="scientific">Dactylellina haptotyla (strain CBS 200.50)</name>
    <name type="common">Nematode-trapping fungus</name>
    <name type="synonym">Monacrosporium haptotylum</name>
    <dbReference type="NCBI Taxonomy" id="1284197"/>
    <lineage>
        <taxon>Eukaryota</taxon>
        <taxon>Fungi</taxon>
        <taxon>Dikarya</taxon>
        <taxon>Ascomycota</taxon>
        <taxon>Pezizomycotina</taxon>
        <taxon>Orbiliomycetes</taxon>
        <taxon>Orbiliales</taxon>
        <taxon>Orbiliaceae</taxon>
        <taxon>Dactylellina</taxon>
    </lineage>
</organism>
<dbReference type="AlphaFoldDB" id="S8C8E2"/>
<sequence length="300" mass="33067">MSALLSMTGVSRAFPLDANPATENGISNKSQNTTQSIANQKPNSEKGVSLVPIPGYHETPKLRKRIDELATWLEPMCSDPSQVRQLARNATGDTGQTTWDYLDESIGVDQTNIRIRALQVGCKECKCDRQAGLDSVGAIRLRPNPQSAFCTEAAWARHCTEELGCYCYVYLERKEKDSDRIGAPGSDWQLNQGFTKNPKAKPNARLRNLRDYVGLGGVMAPPRKKNQGATFRRLAPGTKEPYYLEGPDQDSGAWLKSLQNGLSSPTKGLKRRSGSDTSENDLADSVGKNSNPRLRDNKEH</sequence>
<name>S8C8E2_DACHA</name>
<dbReference type="HOGENOM" id="CLU_927553_0_0_1"/>